<name>A0A5E7J9X1_PSEFL</name>
<protein>
    <submittedName>
        <fullName evidence="1">Uncharacterized protein</fullName>
    </submittedName>
</protein>
<evidence type="ECO:0000313" key="1">
    <source>
        <dbReference type="EMBL" id="VVO84794.1"/>
    </source>
</evidence>
<gene>
    <name evidence="1" type="ORF">PS880_01993</name>
</gene>
<dbReference type="AlphaFoldDB" id="A0A5E7J9X1"/>
<evidence type="ECO:0000313" key="2">
    <source>
        <dbReference type="Proteomes" id="UP000375525"/>
    </source>
</evidence>
<dbReference type="EMBL" id="CABVIH010000008">
    <property type="protein sequence ID" value="VVO84794.1"/>
    <property type="molecule type" value="Genomic_DNA"/>
</dbReference>
<sequence length="87" mass="9833">MKKRLFVTGLNGFVGQHIQSRLNAEASKWAPLPTTLRYDLDRNHEWRDDGRMSPATNNRNENFVGSSSLAAICTNARTHTIISEFLS</sequence>
<proteinExistence type="predicted"/>
<organism evidence="1 2">
    <name type="scientific">Pseudomonas fluorescens</name>
    <dbReference type="NCBI Taxonomy" id="294"/>
    <lineage>
        <taxon>Bacteria</taxon>
        <taxon>Pseudomonadati</taxon>
        <taxon>Pseudomonadota</taxon>
        <taxon>Gammaproteobacteria</taxon>
        <taxon>Pseudomonadales</taxon>
        <taxon>Pseudomonadaceae</taxon>
        <taxon>Pseudomonas</taxon>
    </lineage>
</organism>
<accession>A0A5E7J9X1</accession>
<reference evidence="1 2" key="1">
    <citation type="submission" date="2019-09" db="EMBL/GenBank/DDBJ databases">
        <authorList>
            <person name="Chandra G."/>
            <person name="Truman W A."/>
        </authorList>
    </citation>
    <scope>NUCLEOTIDE SEQUENCE [LARGE SCALE GENOMIC DNA]</scope>
    <source>
        <strain evidence="1">PS880</strain>
    </source>
</reference>
<dbReference type="Proteomes" id="UP000375525">
    <property type="component" value="Unassembled WGS sequence"/>
</dbReference>